<dbReference type="InterPro" id="IPR027417">
    <property type="entry name" value="P-loop_NTPase"/>
</dbReference>
<evidence type="ECO:0000259" key="2">
    <source>
        <dbReference type="SMART" id="SM00382"/>
    </source>
</evidence>
<feature type="compositionally biased region" description="Polar residues" evidence="1">
    <location>
        <begin position="7"/>
        <end position="22"/>
    </location>
</feature>
<evidence type="ECO:0000313" key="3">
    <source>
        <dbReference type="EMBL" id="CAG8955568.1"/>
    </source>
</evidence>
<proteinExistence type="predicted"/>
<feature type="compositionally biased region" description="Polar residues" evidence="1">
    <location>
        <begin position="31"/>
        <end position="40"/>
    </location>
</feature>
<dbReference type="AlphaFoldDB" id="A0A9N9PUF5"/>
<dbReference type="Pfam" id="PF00004">
    <property type="entry name" value="AAA"/>
    <property type="match status" value="1"/>
</dbReference>
<dbReference type="InterPro" id="IPR003959">
    <property type="entry name" value="ATPase_AAA_core"/>
</dbReference>
<dbReference type="InterPro" id="IPR003593">
    <property type="entry name" value="AAA+_ATPase"/>
</dbReference>
<name>A0A9N9PUF5_9HELO</name>
<comment type="caution">
    <text evidence="3">The sequence shown here is derived from an EMBL/GenBank/DDBJ whole genome shotgun (WGS) entry which is preliminary data.</text>
</comment>
<evidence type="ECO:0000313" key="4">
    <source>
        <dbReference type="Proteomes" id="UP000696280"/>
    </source>
</evidence>
<dbReference type="Proteomes" id="UP000696280">
    <property type="component" value="Unassembled WGS sequence"/>
</dbReference>
<feature type="region of interest" description="Disordered" evidence="1">
    <location>
        <begin position="1"/>
        <end position="50"/>
    </location>
</feature>
<dbReference type="Pfam" id="PF22942">
    <property type="entry name" value="DUF7025"/>
    <property type="match status" value="1"/>
</dbReference>
<dbReference type="Pfam" id="PF23232">
    <property type="entry name" value="AAA_lid_13"/>
    <property type="match status" value="1"/>
</dbReference>
<sequence length="729" mass="83551">MADITRNESSVKYTDKCSQTQSFDEDRSGINAVTSASSNPAPGRENRNEPWIRYTLERRGEGNKLKSRSIMHSDHATFNDDLSNSDSAPVFERIMVHSTERTGNDPRSEGIPSYLIRIFSVPVMHALRSVVRYYPEQDLSGDDIEIGWPYPILVHHYEELRLYQKEVVEQNPEDTCVNKRYADKHLALLLSFLDSEVMEKVNAEKERNKRGVATFDYLWVALKPGTTIHFEMKESVGKGELYGGVISSIEAGIFVQPRRDWEVKYWSMDYNGLLLGRVQRTGRVFHSFDGEAHMEESLKIKVLGNVDDFQEFVTNENIQSAIADGRMYWELLQKQCKHHDGTVMVDLNAFYSQQRRPQGATTGRRFTSIVTGIPSLMDSFDQQELLSEWTPAKRPSVSRSEFPELSDHMYFLCPKSIHVFVFKTRRWEKVKVRNLSEPRFQPNMIDHLVMNEARLRTIKSLAGSFARIDINGRALPENPWAADYIDGKGTGLIFLLHGGPGVGKTYTAECIANFLKKPLMVLTTTDIGTSTEDIERNLSRSFEMANSWGAVLLIDEADVFLANRTIEDLHRSSLVASFLRALEFFDGILFLTTNRVGTFDDAILSRVHVQLFYPDLDNEQRLTIWNNFIKRLENEKPSMPVKYAVKEYLRSKEMHDFEMNGREIRNAFQTAVSLAEHRAEHGESGKTLLTEEHVREVVELSKSFKDYFSELHGGPEGYRAFTRAERLDG</sequence>
<dbReference type="InterPro" id="IPR056599">
    <property type="entry name" value="AAA_lid_fung"/>
</dbReference>
<protein>
    <recommendedName>
        <fullName evidence="2">AAA+ ATPase domain-containing protein</fullName>
    </recommendedName>
</protein>
<dbReference type="PANTHER" id="PTHR46411:SF4">
    <property type="entry name" value="AAA+ ATPASE DOMAIN-CONTAINING PROTEIN"/>
    <property type="match status" value="1"/>
</dbReference>
<organism evidence="3 4">
    <name type="scientific">Hymenoscyphus fraxineus</name>
    <dbReference type="NCBI Taxonomy" id="746836"/>
    <lineage>
        <taxon>Eukaryota</taxon>
        <taxon>Fungi</taxon>
        <taxon>Dikarya</taxon>
        <taxon>Ascomycota</taxon>
        <taxon>Pezizomycotina</taxon>
        <taxon>Leotiomycetes</taxon>
        <taxon>Helotiales</taxon>
        <taxon>Helotiaceae</taxon>
        <taxon>Hymenoscyphus</taxon>
    </lineage>
</organism>
<dbReference type="PANTHER" id="PTHR46411">
    <property type="entry name" value="FAMILY ATPASE, PUTATIVE-RELATED"/>
    <property type="match status" value="1"/>
</dbReference>
<dbReference type="CDD" id="cd19481">
    <property type="entry name" value="RecA-like_protease"/>
    <property type="match status" value="1"/>
</dbReference>
<dbReference type="GO" id="GO:0005524">
    <property type="term" value="F:ATP binding"/>
    <property type="evidence" value="ECO:0007669"/>
    <property type="project" value="InterPro"/>
</dbReference>
<accession>A0A9N9PUF5</accession>
<dbReference type="Gene3D" id="3.40.50.300">
    <property type="entry name" value="P-loop containing nucleotide triphosphate hydrolases"/>
    <property type="match status" value="1"/>
</dbReference>
<keyword evidence="4" id="KW-1185">Reference proteome</keyword>
<gene>
    <name evidence="3" type="ORF">HYFRA_00009522</name>
</gene>
<dbReference type="SUPFAM" id="SSF52540">
    <property type="entry name" value="P-loop containing nucleoside triphosphate hydrolases"/>
    <property type="match status" value="1"/>
</dbReference>
<reference evidence="3" key="1">
    <citation type="submission" date="2021-07" db="EMBL/GenBank/DDBJ databases">
        <authorList>
            <person name="Durling M."/>
        </authorList>
    </citation>
    <scope>NUCLEOTIDE SEQUENCE</scope>
</reference>
<dbReference type="GO" id="GO:0016887">
    <property type="term" value="F:ATP hydrolysis activity"/>
    <property type="evidence" value="ECO:0007669"/>
    <property type="project" value="InterPro"/>
</dbReference>
<evidence type="ECO:0000256" key="1">
    <source>
        <dbReference type="SAM" id="MobiDB-lite"/>
    </source>
</evidence>
<dbReference type="InterPro" id="IPR054289">
    <property type="entry name" value="DUF7025"/>
</dbReference>
<dbReference type="EMBL" id="CAJVRL010000064">
    <property type="protein sequence ID" value="CAG8955568.1"/>
    <property type="molecule type" value="Genomic_DNA"/>
</dbReference>
<feature type="domain" description="AAA+ ATPase" evidence="2">
    <location>
        <begin position="490"/>
        <end position="615"/>
    </location>
</feature>
<dbReference type="OrthoDB" id="10042665at2759"/>
<dbReference type="SMART" id="SM00382">
    <property type="entry name" value="AAA"/>
    <property type="match status" value="1"/>
</dbReference>